<dbReference type="NCBIfam" id="TIGR00341">
    <property type="entry name" value="TIGR00341 family protein"/>
    <property type="match status" value="1"/>
</dbReference>
<evidence type="ECO:0000256" key="1">
    <source>
        <dbReference type="SAM" id="MobiDB-lite"/>
    </source>
</evidence>
<feature type="transmembrane region" description="Helical" evidence="2">
    <location>
        <begin position="185"/>
        <end position="205"/>
    </location>
</feature>
<feature type="transmembrane region" description="Helical" evidence="2">
    <location>
        <begin position="90"/>
        <end position="113"/>
    </location>
</feature>
<dbReference type="PANTHER" id="PTHR20992:SF9">
    <property type="entry name" value="AT15442P-RELATED"/>
    <property type="match status" value="1"/>
</dbReference>
<feature type="compositionally biased region" description="Low complexity" evidence="1">
    <location>
        <begin position="1"/>
        <end position="13"/>
    </location>
</feature>
<evidence type="ECO:0000313" key="4">
    <source>
        <dbReference type="Proteomes" id="UP000635384"/>
    </source>
</evidence>
<protein>
    <submittedName>
        <fullName evidence="3">TIGR00341 family protein</fullName>
    </submittedName>
</protein>
<dbReference type="Pfam" id="PF04087">
    <property type="entry name" value="DUF389"/>
    <property type="match status" value="1"/>
</dbReference>
<feature type="transmembrane region" description="Helical" evidence="2">
    <location>
        <begin position="67"/>
        <end position="84"/>
    </location>
</feature>
<proteinExistence type="predicted"/>
<evidence type="ECO:0000313" key="3">
    <source>
        <dbReference type="EMBL" id="MBD2842835.1"/>
    </source>
</evidence>
<dbReference type="PANTHER" id="PTHR20992">
    <property type="entry name" value="AT15442P-RELATED"/>
    <property type="match status" value="1"/>
</dbReference>
<keyword evidence="2" id="KW-1133">Transmembrane helix</keyword>
<keyword evidence="2" id="KW-0472">Membrane</keyword>
<accession>A0ABR8KTA8</accession>
<name>A0ABR8KTA8_9SPHN</name>
<dbReference type="EMBL" id="JACXLC010000001">
    <property type="protein sequence ID" value="MBD2842835.1"/>
    <property type="molecule type" value="Genomic_DNA"/>
</dbReference>
<feature type="transmembrane region" description="Helical" evidence="2">
    <location>
        <begin position="250"/>
        <end position="269"/>
    </location>
</feature>
<feature type="transmembrane region" description="Helical" evidence="2">
    <location>
        <begin position="217"/>
        <end position="238"/>
    </location>
</feature>
<feature type="transmembrane region" description="Helical" evidence="2">
    <location>
        <begin position="160"/>
        <end position="178"/>
    </location>
</feature>
<dbReference type="InterPro" id="IPR005240">
    <property type="entry name" value="DUF389"/>
</dbReference>
<dbReference type="Proteomes" id="UP000635384">
    <property type="component" value="Unassembled WGS sequence"/>
</dbReference>
<keyword evidence="2" id="KW-0812">Transmembrane</keyword>
<gene>
    <name evidence="3" type="ORF">IB285_11285</name>
</gene>
<feature type="region of interest" description="Disordered" evidence="1">
    <location>
        <begin position="1"/>
        <end position="23"/>
    </location>
</feature>
<keyword evidence="4" id="KW-1185">Reference proteome</keyword>
<sequence length="519" mass="55835">MVSETSTPSAPSASEEKATTEVKPQGSTFGSVVFSWRRWWLRDVVGTVNQAEVIEKRREDCLLSERYLFMTAMSAGIAVLGLLLSSPAVVIGAMLLSPLMGPIMGLGFALAIGDYQWLKQSARSLAYGSAMGIGLTALLVYMSPIQTITPEIAARTQPNLFDLFVALFSALAGAYAMIRGREGTIVGVAIATALMPPLAVVGFGLATWNWTVFSGALLLYVTNLITIALTAWGMARLYGFKTTLSTRNTVFQNIAVASVFIGLAIPLAFSLQQIAWQTNAQRIVRAEIQEKFDNRSLIDALDIEFGTEPLSVSATMLTPTLLAEAEGEIERALASRLDRPVELSLTQYQVGTSASAAEQAQLSAARASEEAAATERAEDLAQRLALVAGVPESDVLIDRTRRRALVRAERLEDANLAVYRALEERIARTEPEWTVELLPPAGALPAEIPFDTNGPTLAGTRALEIIEWAATRIEIPIVLTGEAESASAAAEILSSRGVDVEVRPGTGPLRAQWGQLRTE</sequence>
<evidence type="ECO:0000256" key="2">
    <source>
        <dbReference type="SAM" id="Phobius"/>
    </source>
</evidence>
<feature type="transmembrane region" description="Helical" evidence="2">
    <location>
        <begin position="125"/>
        <end position="148"/>
    </location>
</feature>
<comment type="caution">
    <text evidence="3">The sequence shown here is derived from an EMBL/GenBank/DDBJ whole genome shotgun (WGS) entry which is preliminary data.</text>
</comment>
<reference evidence="3 4" key="1">
    <citation type="submission" date="2020-09" db="EMBL/GenBank/DDBJ databases">
        <authorList>
            <person name="Yoon J.-W."/>
        </authorList>
    </citation>
    <scope>NUCLEOTIDE SEQUENCE [LARGE SCALE GENOMIC DNA]</scope>
    <source>
        <strain evidence="3 4">KMU-140</strain>
    </source>
</reference>
<organism evidence="3 4">
    <name type="scientific">Erythrobacter rubeus</name>
    <dbReference type="NCBI Taxonomy" id="2760803"/>
    <lineage>
        <taxon>Bacteria</taxon>
        <taxon>Pseudomonadati</taxon>
        <taxon>Pseudomonadota</taxon>
        <taxon>Alphaproteobacteria</taxon>
        <taxon>Sphingomonadales</taxon>
        <taxon>Erythrobacteraceae</taxon>
        <taxon>Erythrobacter/Porphyrobacter group</taxon>
        <taxon>Erythrobacter</taxon>
    </lineage>
</organism>